<accession>A0A192H592</accession>
<evidence type="ECO:0000313" key="1">
    <source>
        <dbReference type="EMBL" id="ANK63392.1"/>
    </source>
</evidence>
<dbReference type="AlphaFoldDB" id="A0A192H592"/>
<evidence type="ECO:0000313" key="2">
    <source>
        <dbReference type="Proteomes" id="UP000078582"/>
    </source>
</evidence>
<reference evidence="1 2" key="1">
    <citation type="submission" date="2016-03" db="EMBL/GenBank/DDBJ databases">
        <title>Pediococcus and Lactobacillus from brewery environment - whole genome sequencing and assembly.</title>
        <authorList>
            <person name="Behr J."/>
            <person name="Geissler A.J."/>
            <person name="Vogel R.F."/>
        </authorList>
    </citation>
    <scope>NUCLEOTIDE SEQUENCE [LARGE SCALE GENOMIC DNA]</scope>
    <source>
        <strain evidence="1 2">TMW 1.1989</strain>
    </source>
</reference>
<proteinExistence type="predicted"/>
<dbReference type="Proteomes" id="UP000078582">
    <property type="component" value="Chromosome"/>
</dbReference>
<dbReference type="RefSeq" id="WP_068280124.1">
    <property type="nucleotide sequence ID" value="NZ_CP014873.1"/>
</dbReference>
<dbReference type="GeneID" id="42982942"/>
<keyword evidence="2" id="KW-1185">Reference proteome</keyword>
<protein>
    <submittedName>
        <fullName evidence="1">Uncharacterized protein</fullName>
    </submittedName>
</protein>
<organism evidence="1 2">
    <name type="scientific">Loigolactobacillus backii</name>
    <dbReference type="NCBI Taxonomy" id="375175"/>
    <lineage>
        <taxon>Bacteria</taxon>
        <taxon>Bacillati</taxon>
        <taxon>Bacillota</taxon>
        <taxon>Bacilli</taxon>
        <taxon>Lactobacillales</taxon>
        <taxon>Lactobacillaceae</taxon>
        <taxon>Loigolactobacillus</taxon>
    </lineage>
</organism>
<dbReference type="EMBL" id="CP014873">
    <property type="protein sequence ID" value="ANK63392.1"/>
    <property type="molecule type" value="Genomic_DNA"/>
</dbReference>
<dbReference type="STRING" id="375175.AYR53_11790"/>
<sequence length="81" mass="9281">MYLVEIQNGYLSKPREHIFGETKLPITTNETKIMRFNSSDSANVWANIFKRLGAKVVTDKNVTLTKNYSHKPMVQGDYADD</sequence>
<name>A0A192H592_9LACO</name>
<gene>
    <name evidence="1" type="ORF">AYR53_11790</name>
</gene>